<reference evidence="1 2" key="1">
    <citation type="journal article" date="2019" name="Commun. Biol.">
        <title>The bagworm genome reveals a unique fibroin gene that provides high tensile strength.</title>
        <authorList>
            <person name="Kono N."/>
            <person name="Nakamura H."/>
            <person name="Ohtoshi R."/>
            <person name="Tomita M."/>
            <person name="Numata K."/>
            <person name="Arakawa K."/>
        </authorList>
    </citation>
    <scope>NUCLEOTIDE SEQUENCE [LARGE SCALE GENOMIC DNA]</scope>
</reference>
<dbReference type="AlphaFoldDB" id="A0A4C1VQV1"/>
<evidence type="ECO:0000313" key="2">
    <source>
        <dbReference type="Proteomes" id="UP000299102"/>
    </source>
</evidence>
<dbReference type="EMBL" id="BGZK01000387">
    <property type="protein sequence ID" value="GBP40762.1"/>
    <property type="molecule type" value="Genomic_DNA"/>
</dbReference>
<accession>A0A4C1VQV1</accession>
<evidence type="ECO:0000313" key="1">
    <source>
        <dbReference type="EMBL" id="GBP40762.1"/>
    </source>
</evidence>
<organism evidence="1 2">
    <name type="scientific">Eumeta variegata</name>
    <name type="common">Bagworm moth</name>
    <name type="synonym">Eumeta japonica</name>
    <dbReference type="NCBI Taxonomy" id="151549"/>
    <lineage>
        <taxon>Eukaryota</taxon>
        <taxon>Metazoa</taxon>
        <taxon>Ecdysozoa</taxon>
        <taxon>Arthropoda</taxon>
        <taxon>Hexapoda</taxon>
        <taxon>Insecta</taxon>
        <taxon>Pterygota</taxon>
        <taxon>Neoptera</taxon>
        <taxon>Endopterygota</taxon>
        <taxon>Lepidoptera</taxon>
        <taxon>Glossata</taxon>
        <taxon>Ditrysia</taxon>
        <taxon>Tineoidea</taxon>
        <taxon>Psychidae</taxon>
        <taxon>Oiketicinae</taxon>
        <taxon>Eumeta</taxon>
    </lineage>
</organism>
<proteinExistence type="predicted"/>
<dbReference type="Proteomes" id="UP000299102">
    <property type="component" value="Unassembled WGS sequence"/>
</dbReference>
<keyword evidence="2" id="KW-1185">Reference proteome</keyword>
<sequence>MTLIPLLLASPTPATIELDLLLNIAFTNRSGRTMLWSTWLQHKNRSAGTVRYHTLKEGRCEVTATTVGFVQKVKVPVAHSFPFPNFPSINTPHIRYPLPTQEAANAFTPLA</sequence>
<comment type="caution">
    <text evidence="1">The sequence shown here is derived from an EMBL/GenBank/DDBJ whole genome shotgun (WGS) entry which is preliminary data.</text>
</comment>
<name>A0A4C1VQV1_EUMVA</name>
<gene>
    <name evidence="1" type="ORF">EVAR_26426_1</name>
</gene>
<protein>
    <submittedName>
        <fullName evidence="1">Uncharacterized protein</fullName>
    </submittedName>
</protein>